<reference evidence="7" key="1">
    <citation type="journal article" date="2015" name="BMC Genomics">
        <title>Draft genome of a commonly misdiagnosed multidrug resistant pathogen Candida auris.</title>
        <authorList>
            <person name="Chatterjee S."/>
            <person name="Alampalli S.V."/>
            <person name="Nageshan R.K."/>
            <person name="Chettiar S.T."/>
            <person name="Joshi S."/>
            <person name="Tatu U.S."/>
        </authorList>
    </citation>
    <scope>NUCLEOTIDE SEQUENCE [LARGE SCALE GENOMIC DNA]</scope>
    <source>
        <strain evidence="7">6684</strain>
    </source>
</reference>
<dbReference type="InterPro" id="IPR032466">
    <property type="entry name" value="Metal_Hydrolase"/>
</dbReference>
<keyword evidence="2" id="KW-0479">Metal-binding</keyword>
<dbReference type="PANTHER" id="PTHR43114">
    <property type="entry name" value="ADENINE DEAMINASE"/>
    <property type="match status" value="1"/>
</dbReference>
<dbReference type="GO" id="GO:0000034">
    <property type="term" value="F:adenine deaminase activity"/>
    <property type="evidence" value="ECO:0007669"/>
    <property type="project" value="TreeGrafter"/>
</dbReference>
<dbReference type="AlphaFoldDB" id="A0A0L0P220"/>
<organism evidence="6 7">
    <name type="scientific">Candidozyma auris</name>
    <name type="common">Yeast</name>
    <name type="synonym">Candida auris</name>
    <dbReference type="NCBI Taxonomy" id="498019"/>
    <lineage>
        <taxon>Eukaryota</taxon>
        <taxon>Fungi</taxon>
        <taxon>Dikarya</taxon>
        <taxon>Ascomycota</taxon>
        <taxon>Saccharomycotina</taxon>
        <taxon>Pichiomycetes</taxon>
        <taxon>Metschnikowiaceae</taxon>
        <taxon>Candidozyma</taxon>
    </lineage>
</organism>
<gene>
    <name evidence="6" type="ORF">QG37_02464</name>
</gene>
<evidence type="ECO:0000256" key="2">
    <source>
        <dbReference type="ARBA" id="ARBA00022723"/>
    </source>
</evidence>
<evidence type="ECO:0000256" key="3">
    <source>
        <dbReference type="ARBA" id="ARBA00022801"/>
    </source>
</evidence>
<feature type="domain" description="Adenosine deaminase" evidence="5">
    <location>
        <begin position="52"/>
        <end position="367"/>
    </location>
</feature>
<name>A0A0L0P220_CANAR</name>
<comment type="cofactor">
    <cofactor evidence="1">
        <name>Zn(2+)</name>
        <dbReference type="ChEBI" id="CHEBI:29105"/>
    </cofactor>
</comment>
<protein>
    <submittedName>
        <fullName evidence="6">Adenosine deaminase</fullName>
    </submittedName>
</protein>
<dbReference type="VEuPathDB" id="FungiDB:CJJ09_002290"/>
<dbReference type="Pfam" id="PF00962">
    <property type="entry name" value="A_deaminase"/>
    <property type="match status" value="1"/>
</dbReference>
<dbReference type="VEuPathDB" id="FungiDB:QG37_02464"/>
<dbReference type="GO" id="GO:0043103">
    <property type="term" value="P:hypoxanthine salvage"/>
    <property type="evidence" value="ECO:0007669"/>
    <property type="project" value="TreeGrafter"/>
</dbReference>
<evidence type="ECO:0000313" key="7">
    <source>
        <dbReference type="Proteomes" id="UP000037122"/>
    </source>
</evidence>
<evidence type="ECO:0000256" key="4">
    <source>
        <dbReference type="ARBA" id="ARBA00022833"/>
    </source>
</evidence>
<dbReference type="InterPro" id="IPR001365">
    <property type="entry name" value="A_deaminase_dom"/>
</dbReference>
<dbReference type="GO" id="GO:0005829">
    <property type="term" value="C:cytosol"/>
    <property type="evidence" value="ECO:0007669"/>
    <property type="project" value="TreeGrafter"/>
</dbReference>
<dbReference type="GO" id="GO:0046872">
    <property type="term" value="F:metal ion binding"/>
    <property type="evidence" value="ECO:0007669"/>
    <property type="project" value="UniProtKB-KW"/>
</dbReference>
<dbReference type="Proteomes" id="UP000037122">
    <property type="component" value="Unassembled WGS sequence"/>
</dbReference>
<keyword evidence="3" id="KW-0378">Hydrolase</keyword>
<dbReference type="VEuPathDB" id="FungiDB:B9J08_000319"/>
<dbReference type="EMBL" id="LGST01000018">
    <property type="protein sequence ID" value="KNE00433.1"/>
    <property type="molecule type" value="Genomic_DNA"/>
</dbReference>
<evidence type="ECO:0000313" key="6">
    <source>
        <dbReference type="EMBL" id="KNE00433.1"/>
    </source>
</evidence>
<dbReference type="VEuPathDB" id="FungiDB:CJI97_000319"/>
<evidence type="ECO:0000259" key="5">
    <source>
        <dbReference type="Pfam" id="PF00962"/>
    </source>
</evidence>
<evidence type="ECO:0000256" key="1">
    <source>
        <dbReference type="ARBA" id="ARBA00001947"/>
    </source>
</evidence>
<keyword evidence="4" id="KW-0862">Zinc</keyword>
<sequence>MCLGTKCVKQSIVEFKSFQLLLFKKILRLVLQVPVTNSPEMMGVNDVCRGIPKVELHCHLFGTIQKDTFIDLNDEAGKPFTDTDIAEFYTRGEKPVGVLRIFRGMDEHLIRRLSHLYRLTIEYLRSVASHNVVYCEFFWNPTGTVHVSGIPYLKAQSAITASIEDAQKDYGIQSRLIVSIDREAPPLQAEEMVNWMIKYRSPLVVGIGIDYRENEGPPQLFKKAFLEAINAGFKATAHAGEFGCPSSHIATAVNDLRVHRVDHGYTVLEDPDLIATCIEKDIIFTVVPTNSYYLRTLDPKEWAQRHPIRFMKKAGLKIFPNTDDPAFHQVTPTRAWAMMVECFDYDYDDLLEFALNGVDACFLDNMGTLAMWKAQIVDYFDRLGIEAKEYLK</sequence>
<dbReference type="GO" id="GO:0006146">
    <property type="term" value="P:adenine catabolic process"/>
    <property type="evidence" value="ECO:0007669"/>
    <property type="project" value="TreeGrafter"/>
</dbReference>
<dbReference type="Gene3D" id="3.20.20.140">
    <property type="entry name" value="Metal-dependent hydrolases"/>
    <property type="match status" value="1"/>
</dbReference>
<dbReference type="SUPFAM" id="SSF51556">
    <property type="entry name" value="Metallo-dependent hydrolases"/>
    <property type="match status" value="1"/>
</dbReference>
<dbReference type="VEuPathDB" id="FungiDB:CJJ07_001941"/>
<dbReference type="VEuPathDB" id="FungiDB:CJI96_0001043"/>
<accession>A0A0L0P220</accession>
<dbReference type="InterPro" id="IPR006330">
    <property type="entry name" value="Ado/ade_deaminase"/>
</dbReference>
<dbReference type="PANTHER" id="PTHR43114:SF6">
    <property type="entry name" value="ADENINE DEAMINASE"/>
    <property type="match status" value="1"/>
</dbReference>
<proteinExistence type="predicted"/>
<comment type="caution">
    <text evidence="6">The sequence shown here is derived from an EMBL/GenBank/DDBJ whole genome shotgun (WGS) entry which is preliminary data.</text>
</comment>